<dbReference type="SUPFAM" id="SSF54001">
    <property type="entry name" value="Cysteine proteinases"/>
    <property type="match status" value="1"/>
</dbReference>
<protein>
    <submittedName>
        <fullName evidence="4">Transglutaminase domain-containing protein</fullName>
    </submittedName>
</protein>
<keyword evidence="2" id="KW-1133">Transmembrane helix</keyword>
<dbReference type="RefSeq" id="WP_121834994.1">
    <property type="nucleotide sequence ID" value="NZ_RCVM01000005.1"/>
</dbReference>
<feature type="region of interest" description="Disordered" evidence="1">
    <location>
        <begin position="597"/>
        <end position="624"/>
    </location>
</feature>
<dbReference type="Gene3D" id="3.10.620.30">
    <property type="match status" value="1"/>
</dbReference>
<feature type="domain" description="Transglutaminase-like" evidence="3">
    <location>
        <begin position="259"/>
        <end position="352"/>
    </location>
</feature>
<comment type="caution">
    <text evidence="4">The sequence shown here is derived from an EMBL/GenBank/DDBJ whole genome shotgun (WGS) entry which is preliminary data.</text>
</comment>
<evidence type="ECO:0000256" key="1">
    <source>
        <dbReference type="SAM" id="MobiDB-lite"/>
    </source>
</evidence>
<dbReference type="AlphaFoldDB" id="A0A3L9DR58"/>
<evidence type="ECO:0000256" key="2">
    <source>
        <dbReference type="SAM" id="Phobius"/>
    </source>
</evidence>
<keyword evidence="5" id="KW-1185">Reference proteome</keyword>
<dbReference type="Pfam" id="PF01841">
    <property type="entry name" value="Transglut_core"/>
    <property type="match status" value="1"/>
</dbReference>
<dbReference type="InterPro" id="IPR002931">
    <property type="entry name" value="Transglutaminase-like"/>
</dbReference>
<gene>
    <name evidence="4" type="ORF">EAF07_03960</name>
</gene>
<proteinExistence type="predicted"/>
<evidence type="ECO:0000313" key="4">
    <source>
        <dbReference type="EMBL" id="RLY03946.1"/>
    </source>
</evidence>
<feature type="transmembrane region" description="Helical" evidence="2">
    <location>
        <begin position="12"/>
        <end position="29"/>
    </location>
</feature>
<dbReference type="OrthoDB" id="2237784at2"/>
<dbReference type="Proteomes" id="UP000279194">
    <property type="component" value="Unassembled WGS sequence"/>
</dbReference>
<feature type="compositionally biased region" description="Polar residues" evidence="1">
    <location>
        <begin position="597"/>
        <end position="608"/>
    </location>
</feature>
<reference evidence="4 5" key="1">
    <citation type="submission" date="2018-10" db="EMBL/GenBank/DDBJ databases">
        <title>Streptococcus hillyeri sp. nov., isolated from equine tracheal sample.</title>
        <authorList>
            <person name="Macfadyen A.C."/>
            <person name="Waller A."/>
            <person name="Paterson G.K."/>
        </authorList>
    </citation>
    <scope>NUCLEOTIDE SEQUENCE [LARGE SCALE GENOMIC DNA]</scope>
    <source>
        <strain evidence="4 5">28462</strain>
    </source>
</reference>
<dbReference type="InterPro" id="IPR038765">
    <property type="entry name" value="Papain-like_cys_pep_sf"/>
</dbReference>
<organism evidence="4 5">
    <name type="scientific">Streptococcus hillyeri</name>
    <dbReference type="NCBI Taxonomy" id="2282420"/>
    <lineage>
        <taxon>Bacteria</taxon>
        <taxon>Bacillati</taxon>
        <taxon>Bacillota</taxon>
        <taxon>Bacilli</taxon>
        <taxon>Lactobacillales</taxon>
        <taxon>Streptococcaceae</taxon>
        <taxon>Streptococcus</taxon>
    </lineage>
</organism>
<evidence type="ECO:0000313" key="5">
    <source>
        <dbReference type="Proteomes" id="UP000279194"/>
    </source>
</evidence>
<accession>A0A3L9DR58</accession>
<keyword evidence="2" id="KW-0472">Membrane</keyword>
<evidence type="ECO:0000259" key="3">
    <source>
        <dbReference type="Pfam" id="PF01841"/>
    </source>
</evidence>
<keyword evidence="2" id="KW-0812">Transmembrane</keyword>
<dbReference type="EMBL" id="RCVM01000005">
    <property type="protein sequence ID" value="RLY03946.1"/>
    <property type="molecule type" value="Genomic_DNA"/>
</dbReference>
<sequence length="701" mass="79522">MKINQEITLKRLALKLTVGVIGVVLTVGTPDVSAENHARAVSQSRVTYQAPSILSRVMDKRDAKHKFKMSELSLKESLKKAFSESGNKSISVHTFAGERSKAEVGTTADILTQLKKELGDNVESDYTLLLVNDTFLNHNTIAYVVKKSGRIVNTMSEYQALVREMLTTNQMEQEVYASIGFKRSFSDILLHANGLALVPQERRYNIINDVEMHGANYRLSISAEELSQIPQDKTLLKMESYIQNDTKIWELIQKSGVLDKKTDEEKVKAWSDFVQRNFPYDTAALAARKNNYNVASSIFSVTERAKAMCVGYSTLSARAFNMMGIRSYVVYGFTPSGGGHAVTRSYYDGAWHFVGTTAAENASIVSYVIDTYVGTDGSATNNQMVVNKAFEKWAEKQRPRDLLLVNTEIGKSSNQRDDEFISVNEYKELQERQQFIRERYQYIVEKVKKDYPDNPYLLENVESFLKAVEKDQEETTTSDLLIGSLADNYTEHLTDLEKQAGAIEYQLKFEPFKEGKSFKDITYVKASQDEVLKEESNTVQQLNETLNNIELDEKSEHLRTKYSELYRQYETTENTTEKETIAKQLLDLGRQIETEQVKTMSQDSTSRDYQAVETGESNQDVREEVPVQEQGEAFSQEEATLETASLQNTADALTDINQEATTNFMNDYVAPVFDYAVPVVETDKHLRRRFGAQSVQFGNKQ</sequence>
<name>A0A3L9DR58_9STRE</name>